<reference evidence="4" key="1">
    <citation type="submission" date="2017-09" db="EMBL/GenBank/DDBJ databases">
        <title>Depth-based differentiation of microbial function through sediment-hosted aquifers and enrichment of novel symbionts in the deep terrestrial subsurface.</title>
        <authorList>
            <person name="Probst A.J."/>
            <person name="Ladd B."/>
            <person name="Jarett J.K."/>
            <person name="Geller-Mcgrath D.E."/>
            <person name="Sieber C.M.K."/>
            <person name="Emerson J.B."/>
            <person name="Anantharaman K."/>
            <person name="Thomas B.C."/>
            <person name="Malmstrom R."/>
            <person name="Stieglmeier M."/>
            <person name="Klingl A."/>
            <person name="Woyke T."/>
            <person name="Ryan C.M."/>
            <person name="Banfield J.F."/>
        </authorList>
    </citation>
    <scope>NUCLEOTIDE SEQUENCE [LARGE SCALE GENOMIC DNA]</scope>
</reference>
<feature type="compositionally biased region" description="Acidic residues" evidence="1">
    <location>
        <begin position="874"/>
        <end position="928"/>
    </location>
</feature>
<protein>
    <submittedName>
        <fullName evidence="3">Uncharacterized protein</fullName>
    </submittedName>
</protein>
<comment type="caution">
    <text evidence="3">The sequence shown here is derived from an EMBL/GenBank/DDBJ whole genome shotgun (WGS) entry which is preliminary data.</text>
</comment>
<keyword evidence="2" id="KW-1133">Transmembrane helix</keyword>
<dbReference type="EMBL" id="PFBX01000044">
    <property type="protein sequence ID" value="PIT87254.1"/>
    <property type="molecule type" value="Genomic_DNA"/>
</dbReference>
<dbReference type="Gene3D" id="2.40.300.10">
    <property type="entry name" value="Head decoration protein D"/>
    <property type="match status" value="1"/>
</dbReference>
<organism evidence="3 4">
    <name type="scientific">Candidatus Magasanikbacteria bacterium CG10_big_fil_rev_8_21_14_0_10_40_10</name>
    <dbReference type="NCBI Taxonomy" id="1974648"/>
    <lineage>
        <taxon>Bacteria</taxon>
        <taxon>Candidatus Magasanikiibacteriota</taxon>
    </lineage>
</organism>
<evidence type="ECO:0000313" key="4">
    <source>
        <dbReference type="Proteomes" id="UP000231183"/>
    </source>
</evidence>
<evidence type="ECO:0000313" key="3">
    <source>
        <dbReference type="EMBL" id="PIT87254.1"/>
    </source>
</evidence>
<evidence type="ECO:0000256" key="2">
    <source>
        <dbReference type="SAM" id="Phobius"/>
    </source>
</evidence>
<keyword evidence="2" id="KW-0812">Transmembrane</keyword>
<accession>A0A2M6W370</accession>
<gene>
    <name evidence="3" type="ORF">COU31_03875</name>
</gene>
<evidence type="ECO:0000256" key="1">
    <source>
        <dbReference type="SAM" id="MobiDB-lite"/>
    </source>
</evidence>
<dbReference type="Proteomes" id="UP000231183">
    <property type="component" value="Unassembled WGS sequence"/>
</dbReference>
<feature type="region of interest" description="Disordered" evidence="1">
    <location>
        <begin position="838"/>
        <end position="928"/>
    </location>
</feature>
<name>A0A2M6W370_9BACT</name>
<feature type="transmembrane region" description="Helical" evidence="2">
    <location>
        <begin position="12"/>
        <end position="35"/>
    </location>
</feature>
<feature type="non-terminal residue" evidence="3">
    <location>
        <position position="928"/>
    </location>
</feature>
<keyword evidence="2" id="KW-0472">Membrane</keyword>
<sequence length="928" mass="95694">MIKRTKKYFKPTVYLIGAILWFTAVYSIFPVVAAFTPGSTLDPGCAPGAVGCTVSAPLGTELTANTNIIMPTSTLSFNTSTLVINPSLGAVGVGTDSPSTSLHVVSTTEQFRLGYDANNYTSFTVASDGQLTITPSGSTTTINYLAIGNYLALPVGSVGASELQATAVTANAYGGADQTVILTVDADGRITTASTSSIAISADQITSGSLALSIGGTGTSTFQNGGLIFPTDSNLTQNKSELFWDNIGNFLGIGTDTPNSKLQISTTDGNHLKLTNDVNEAIIEVAGGGVLVIRQMNSMEVQDADFTVSSGGLAGPPFKVDYANGFVGIGNNSPGAGLHIGTASTNHTLNTTDDALISGGLEVNGASYFDNDLSLASNDNKLLIGQDGATFLQFSTTQAPASLLLSLSSNSKNLIITQTDVANQNRDFGHADSNDPTIFLHSATDPETSGDNTQYLALYHNQTDSFVKSGKGALTLLASQDSTINFASSSAYTQWAIGADGQLSIASGQPTTTFSNNVVIDNLYSGILNLPQDGGQVDLADITVSPSAASSSIQGYNFLVDGLTAMTIYGSSNGAGTVNSIGVSIGTINTSSYKLYVKASDNTSAGIGVDGYIRATGYITGTSTLDLAETYPINSDCEIDESCPMAGDVVCSAQTDAGLIITKCEKNNADNALGVVSTDPGFILGEYDFRKGLTPSIYRVVALAGRVPVKVSNQNGLIKSGDYLTASTDPGVAVKSVKPGRVIGVALENQIEEKDNIIVFINPSWAPGQLLSVSDNMPTEFGFLDYFTLAIKDSLRKLGLILKEGVAKVKELHTEKLCVGNACINEAQLQQLLDNQNIQGSNSNQNNNQSNEDQSSGGSGSDDQSDSDVGAGDDNSEEQGDGDTGDGDTGDGDTGDGDTGDGDTGDGDTGDGDTGDGDTGDGDTGDTG</sequence>
<dbReference type="AlphaFoldDB" id="A0A2M6W370"/>
<proteinExistence type="predicted"/>
<feature type="compositionally biased region" description="Low complexity" evidence="1">
    <location>
        <begin position="838"/>
        <end position="856"/>
    </location>
</feature>